<accession>A0A1E3RH62</accession>
<reference evidence="3" key="1">
    <citation type="submission" date="2016-09" db="EMBL/GenBank/DDBJ databases">
        <authorList>
            <person name="Greninger A.L."/>
            <person name="Jerome K.R."/>
            <person name="Mcnair B."/>
            <person name="Wallis C."/>
            <person name="Fang F."/>
        </authorList>
    </citation>
    <scope>NUCLEOTIDE SEQUENCE [LARGE SCALE GENOMIC DNA]</scope>
    <source>
        <strain evidence="3">M6</strain>
    </source>
</reference>
<dbReference type="InterPro" id="IPR003779">
    <property type="entry name" value="CMD-like"/>
</dbReference>
<proteinExistence type="predicted"/>
<sequence length="183" mass="20391">MSELESARIAPGGFKELGPVNWAIAKIGARAIRAPRFSLMNVLGQHRLLFLAWLPYSGMLLGMMSKLPVRDAETVILRVGHLRDCEYELQQHRRLARTRGISPEVQKKIFEGPDAEGLTARQRALITATDEFVVTRGVSAQTWARLAEHLTKPQLIEFCLLAAQYDGLAATITTLKVPLDFPD</sequence>
<dbReference type="RefSeq" id="WP_069415012.1">
    <property type="nucleotide sequence ID" value="NZ_JACKUL010000031.1"/>
</dbReference>
<comment type="caution">
    <text evidence="2">The sequence shown here is derived from an EMBL/GenBank/DDBJ whole genome shotgun (WGS) entry which is preliminary data.</text>
</comment>
<dbReference type="SUPFAM" id="SSF69118">
    <property type="entry name" value="AhpD-like"/>
    <property type="match status" value="1"/>
</dbReference>
<dbReference type="EMBL" id="MIHA01000013">
    <property type="protein sequence ID" value="ODQ88757.1"/>
    <property type="molecule type" value="Genomic_DNA"/>
</dbReference>
<dbReference type="OrthoDB" id="4704294at2"/>
<evidence type="ECO:0000313" key="3">
    <source>
        <dbReference type="Proteomes" id="UP000094053"/>
    </source>
</evidence>
<keyword evidence="3" id="KW-1185">Reference proteome</keyword>
<evidence type="ECO:0000313" key="2">
    <source>
        <dbReference type="EMBL" id="ODQ88757.1"/>
    </source>
</evidence>
<dbReference type="InterPro" id="IPR029032">
    <property type="entry name" value="AhpD-like"/>
</dbReference>
<gene>
    <name evidence="2" type="ORF">BHQ18_18055</name>
</gene>
<dbReference type="PANTHER" id="PTHR34846">
    <property type="entry name" value="4-CARBOXYMUCONOLACTONE DECARBOXYLASE FAMILY PROTEIN (AFU_ORTHOLOGUE AFUA_6G11590)"/>
    <property type="match status" value="1"/>
</dbReference>
<dbReference type="Gene3D" id="1.20.1290.10">
    <property type="entry name" value="AhpD-like"/>
    <property type="match status" value="1"/>
</dbReference>
<organism evidence="2 3">
    <name type="scientific">Mycolicibacterium flavescens</name>
    <name type="common">Mycobacterium flavescens</name>
    <dbReference type="NCBI Taxonomy" id="1776"/>
    <lineage>
        <taxon>Bacteria</taxon>
        <taxon>Bacillati</taxon>
        <taxon>Actinomycetota</taxon>
        <taxon>Actinomycetes</taxon>
        <taxon>Mycobacteriales</taxon>
        <taxon>Mycobacteriaceae</taxon>
        <taxon>Mycolicibacterium</taxon>
    </lineage>
</organism>
<dbReference type="Pfam" id="PF02627">
    <property type="entry name" value="CMD"/>
    <property type="match status" value="1"/>
</dbReference>
<dbReference type="STRING" id="1776.BHQ18_18055"/>
<dbReference type="PANTHER" id="PTHR34846:SF5">
    <property type="entry name" value="CARBOXYMUCONOLACTONE DECARBOXYLASE-LIKE DOMAIN-CONTAINING PROTEIN"/>
    <property type="match status" value="1"/>
</dbReference>
<dbReference type="Proteomes" id="UP000094053">
    <property type="component" value="Unassembled WGS sequence"/>
</dbReference>
<dbReference type="AlphaFoldDB" id="A0A1E3RH62"/>
<evidence type="ECO:0000259" key="1">
    <source>
        <dbReference type="Pfam" id="PF02627"/>
    </source>
</evidence>
<name>A0A1E3RH62_MYCFV</name>
<feature type="domain" description="Carboxymuconolactone decarboxylase-like" evidence="1">
    <location>
        <begin position="53"/>
        <end position="130"/>
    </location>
</feature>
<protein>
    <submittedName>
        <fullName evidence="2">4-carboxymuconolactone decarboxylase</fullName>
    </submittedName>
</protein>
<dbReference type="GO" id="GO:0051920">
    <property type="term" value="F:peroxiredoxin activity"/>
    <property type="evidence" value="ECO:0007669"/>
    <property type="project" value="InterPro"/>
</dbReference>